<evidence type="ECO:0000256" key="2">
    <source>
        <dbReference type="ARBA" id="ARBA00008520"/>
    </source>
</evidence>
<comment type="caution">
    <text evidence="5">The sequence shown here is derived from an EMBL/GenBank/DDBJ whole genome shotgun (WGS) entry which is preliminary data.</text>
</comment>
<dbReference type="PANTHER" id="PTHR43649">
    <property type="entry name" value="ARABINOSE-BINDING PROTEIN-RELATED"/>
    <property type="match status" value="1"/>
</dbReference>
<dbReference type="Proteomes" id="UP000646579">
    <property type="component" value="Unassembled WGS sequence"/>
</dbReference>
<dbReference type="Gene3D" id="3.40.190.10">
    <property type="entry name" value="Periplasmic binding protein-like II"/>
    <property type="match status" value="1"/>
</dbReference>
<evidence type="ECO:0000256" key="4">
    <source>
        <dbReference type="SAM" id="SignalP"/>
    </source>
</evidence>
<dbReference type="SUPFAM" id="SSF53850">
    <property type="entry name" value="Periplasmic binding protein-like II"/>
    <property type="match status" value="1"/>
</dbReference>
<feature type="chain" id="PRO_5037540487" evidence="4">
    <location>
        <begin position="32"/>
        <end position="451"/>
    </location>
</feature>
<comment type="subcellular location">
    <subcellularLocation>
        <location evidence="1">Periplasm</location>
    </subcellularLocation>
</comment>
<protein>
    <submittedName>
        <fullName evidence="5">Sugar ABC transporter substrate-binding protein</fullName>
    </submittedName>
</protein>
<comment type="similarity">
    <text evidence="2">Belongs to the bacterial solute-binding protein 1 family.</text>
</comment>
<dbReference type="PANTHER" id="PTHR43649:SF12">
    <property type="entry name" value="DIACETYLCHITOBIOSE BINDING PROTEIN DASA"/>
    <property type="match status" value="1"/>
</dbReference>
<gene>
    <name evidence="5" type="ORF">GCM10007989_21060</name>
</gene>
<feature type="signal peptide" evidence="4">
    <location>
        <begin position="1"/>
        <end position="31"/>
    </location>
</feature>
<dbReference type="InterPro" id="IPR006059">
    <property type="entry name" value="SBP"/>
</dbReference>
<dbReference type="Pfam" id="PF01547">
    <property type="entry name" value="SBP_bac_1"/>
    <property type="match status" value="1"/>
</dbReference>
<dbReference type="EMBL" id="BMZE01000002">
    <property type="protein sequence ID" value="GHA25171.1"/>
    <property type="molecule type" value="Genomic_DNA"/>
</dbReference>
<keyword evidence="6" id="KW-1185">Reference proteome</keyword>
<name>A0A918S692_9HYPH</name>
<dbReference type="GO" id="GO:0042597">
    <property type="term" value="C:periplasmic space"/>
    <property type="evidence" value="ECO:0007669"/>
    <property type="project" value="UniProtKB-SubCell"/>
</dbReference>
<reference evidence="5" key="1">
    <citation type="journal article" date="2014" name="Int. J. Syst. Evol. Microbiol.">
        <title>Complete genome sequence of Corynebacterium casei LMG S-19264T (=DSM 44701T), isolated from a smear-ripened cheese.</title>
        <authorList>
            <consortium name="US DOE Joint Genome Institute (JGI-PGF)"/>
            <person name="Walter F."/>
            <person name="Albersmeier A."/>
            <person name="Kalinowski J."/>
            <person name="Ruckert C."/>
        </authorList>
    </citation>
    <scope>NUCLEOTIDE SEQUENCE</scope>
    <source>
        <strain evidence="5">KCTC 32437</strain>
    </source>
</reference>
<dbReference type="InterPro" id="IPR050490">
    <property type="entry name" value="Bact_solute-bd_prot1"/>
</dbReference>
<accession>A0A918S692</accession>
<evidence type="ECO:0000313" key="5">
    <source>
        <dbReference type="EMBL" id="GHA25171.1"/>
    </source>
</evidence>
<keyword evidence="3" id="KW-0574">Periplasm</keyword>
<dbReference type="RefSeq" id="WP_189425635.1">
    <property type="nucleotide sequence ID" value="NZ_BMZE01000002.1"/>
</dbReference>
<organism evidence="5 6">
    <name type="scientific">Devosia pacifica</name>
    <dbReference type="NCBI Taxonomy" id="1335967"/>
    <lineage>
        <taxon>Bacteria</taxon>
        <taxon>Pseudomonadati</taxon>
        <taxon>Pseudomonadota</taxon>
        <taxon>Alphaproteobacteria</taxon>
        <taxon>Hyphomicrobiales</taxon>
        <taxon>Devosiaceae</taxon>
        <taxon>Devosia</taxon>
    </lineage>
</organism>
<dbReference type="CDD" id="cd13585">
    <property type="entry name" value="PBP2_TMBP_like"/>
    <property type="match status" value="1"/>
</dbReference>
<dbReference type="AlphaFoldDB" id="A0A918S692"/>
<keyword evidence="4" id="KW-0732">Signal</keyword>
<reference evidence="5" key="2">
    <citation type="submission" date="2020-09" db="EMBL/GenBank/DDBJ databases">
        <authorList>
            <person name="Sun Q."/>
            <person name="Kim S."/>
        </authorList>
    </citation>
    <scope>NUCLEOTIDE SEQUENCE</scope>
    <source>
        <strain evidence="5">KCTC 32437</strain>
    </source>
</reference>
<sequence length="451" mass="49675">MKTNKANRKNPLIVGALLASTVLATSAPALAQDCDEQVNLTFTFWGSASEKNDMETAIRTFNESHPCITVSGQHIPNTGYVEKITSMLASNTAPDVAYLSENQAFQWASDGRLLDLSPYLGDTPEDTFLKNSIYRVEDTLMGTGLATGVMLIYYNKDVFDAAGVEYPPANAADAWTWDEFVSNAERLTKDRSGNSADSEEFNPDAIDTFGIAMPAWWAGWYPFIVSNGGTFANEDGTELLLNSPEAVEALQAYQDLIYEHHVAPTPTQTGTLPAADILMQSGKVAMSMDGMWKVTDFNDSRMNWGIGVLPVFDEPYTPLISTPKVIFASTQHPDEAFEFYQYVSNPEEVGLFKSGLWAPLELEYFETEEGLDKWVTSPDGEYPEEALDAIVDYSLNYTGEQVPPYQIRNIGQIMNDAVNPAITKMLDGTVDAQAAMDEAVENAAPLMQGRW</sequence>
<evidence type="ECO:0000256" key="3">
    <source>
        <dbReference type="ARBA" id="ARBA00022764"/>
    </source>
</evidence>
<evidence type="ECO:0000313" key="6">
    <source>
        <dbReference type="Proteomes" id="UP000646579"/>
    </source>
</evidence>
<proteinExistence type="inferred from homology"/>
<evidence type="ECO:0000256" key="1">
    <source>
        <dbReference type="ARBA" id="ARBA00004418"/>
    </source>
</evidence>